<feature type="domain" description="ParB-like N-terminal" evidence="2">
    <location>
        <begin position="9"/>
        <end position="78"/>
    </location>
</feature>
<protein>
    <submittedName>
        <fullName evidence="3">Chromosome partitioning protein ParB</fullName>
    </submittedName>
</protein>
<feature type="coiled-coil region" evidence="1">
    <location>
        <begin position="199"/>
        <end position="226"/>
    </location>
</feature>
<reference evidence="3" key="1">
    <citation type="journal article" date="2018" name="Sci. Rep.">
        <title>Characterization of LE3 and LE4, the only lytic phages known to infect the spirochete Leptospira.</title>
        <authorList>
            <person name="Schiettekatte O."/>
            <person name="Vincent A.T."/>
            <person name="Malosse C."/>
            <person name="Lechat P."/>
            <person name="Chamot-Rooke J."/>
            <person name="Veyrier F.J."/>
            <person name="Picardeau M."/>
            <person name="Bourhy P."/>
        </authorList>
    </citation>
    <scope>NUCLEOTIDE SEQUENCE</scope>
    <source>
        <plasmid evidence="3">p2_L200901116</plasmid>
    </source>
</reference>
<dbReference type="EMBL" id="MF974398">
    <property type="protein sequence ID" value="AVH81542.1"/>
    <property type="molecule type" value="Genomic_DNA"/>
</dbReference>
<dbReference type="InterPro" id="IPR036086">
    <property type="entry name" value="ParB/Sulfiredoxin_sf"/>
</dbReference>
<organism evidence="3">
    <name type="scientific">Leptospira mayottensis 200901116</name>
    <dbReference type="NCBI Taxonomy" id="1192864"/>
    <lineage>
        <taxon>Bacteria</taxon>
        <taxon>Pseudomonadati</taxon>
        <taxon>Spirochaetota</taxon>
        <taxon>Spirochaetia</taxon>
        <taxon>Leptospirales</taxon>
        <taxon>Leptospiraceae</taxon>
        <taxon>Leptospira</taxon>
    </lineage>
</organism>
<name>M6VBX6_9LEPT</name>
<sequence>MQKYSQEIEISIDDLESYKLPIRRQRKIDPDSVGALAQGILRDGLLESITISSSKNKNGKYVIYKGARRTQAHRALSEKGHLKFKTIRARKLLNDDDPRAVRREVYGTNNDGEKWADEDILEILPKLYPKERFLENLAGAPKLGVPKNTTLADEIAGDWAMSQRTAYRWIRRVVEANEWKPEKKKSPYPLLGSNEFKFVSRVAKQYIAAEKKLTQAQQELDKTLGEILDPKTKVIKKNEFLAFVEDFKKGRARHL</sequence>
<dbReference type="SUPFAM" id="SSF110849">
    <property type="entry name" value="ParB/Sulfiredoxin"/>
    <property type="match status" value="1"/>
</dbReference>
<dbReference type="InterPro" id="IPR003115">
    <property type="entry name" value="ParB_N"/>
</dbReference>
<evidence type="ECO:0000259" key="2">
    <source>
        <dbReference type="Pfam" id="PF02195"/>
    </source>
</evidence>
<evidence type="ECO:0000313" key="3">
    <source>
        <dbReference type="EMBL" id="AVH81542.1"/>
    </source>
</evidence>
<geneLocation type="plasmid" evidence="3">
    <name>p2_L200901116</name>
</geneLocation>
<dbReference type="Gene3D" id="3.90.1530.10">
    <property type="entry name" value="Conserved hypothetical protein from pyrococcus furiosus pfu- 392566-001, ParB domain"/>
    <property type="match status" value="1"/>
</dbReference>
<dbReference type="AlphaFoldDB" id="M6VBX6"/>
<keyword evidence="1" id="KW-0175">Coiled coil</keyword>
<proteinExistence type="predicted"/>
<keyword evidence="3" id="KW-0614">Plasmid</keyword>
<dbReference type="Pfam" id="PF02195">
    <property type="entry name" value="ParB_N"/>
    <property type="match status" value="1"/>
</dbReference>
<accession>M6VBX6</accession>
<dbReference type="RefSeq" id="WP_002745903.1">
    <property type="nucleotide sequence ID" value="NZ_MF974398.1"/>
</dbReference>
<evidence type="ECO:0000256" key="1">
    <source>
        <dbReference type="SAM" id="Coils"/>
    </source>
</evidence>